<evidence type="ECO:0000313" key="2">
    <source>
        <dbReference type="Proteomes" id="UP000005239"/>
    </source>
</evidence>
<evidence type="ECO:0000313" key="1">
    <source>
        <dbReference type="EnsemblMetazoa" id="PPA44070.1"/>
    </source>
</evidence>
<reference evidence="2" key="1">
    <citation type="journal article" date="2008" name="Nat. Genet.">
        <title>The Pristionchus pacificus genome provides a unique perspective on nematode lifestyle and parasitism.</title>
        <authorList>
            <person name="Dieterich C."/>
            <person name="Clifton S.W."/>
            <person name="Schuster L.N."/>
            <person name="Chinwalla A."/>
            <person name="Delehaunty K."/>
            <person name="Dinkelacker I."/>
            <person name="Fulton L."/>
            <person name="Fulton R."/>
            <person name="Godfrey J."/>
            <person name="Minx P."/>
            <person name="Mitreva M."/>
            <person name="Roeseler W."/>
            <person name="Tian H."/>
            <person name="Witte H."/>
            <person name="Yang S.P."/>
            <person name="Wilson R.K."/>
            <person name="Sommer R.J."/>
        </authorList>
    </citation>
    <scope>NUCLEOTIDE SEQUENCE [LARGE SCALE GENOMIC DNA]</scope>
    <source>
        <strain evidence="2">PS312</strain>
    </source>
</reference>
<sequence>MSYKMPNDLWKSGISIKSRSRESSRELEKNDGTFKTFSTDRLGVSKVAKVKVEKYGTQPKSSTLEGCLLATDDRRLN</sequence>
<dbReference type="EnsemblMetazoa" id="PPA44070.1">
    <property type="protein sequence ID" value="PPA44070.1"/>
    <property type="gene ID" value="WBGene00282439"/>
</dbReference>
<protein>
    <submittedName>
        <fullName evidence="1">Uncharacterized protein</fullName>
    </submittedName>
</protein>
<proteinExistence type="predicted"/>
<keyword evidence="2" id="KW-1185">Reference proteome</keyword>
<organism evidence="1 2">
    <name type="scientific">Pristionchus pacificus</name>
    <name type="common">Parasitic nematode worm</name>
    <dbReference type="NCBI Taxonomy" id="54126"/>
    <lineage>
        <taxon>Eukaryota</taxon>
        <taxon>Metazoa</taxon>
        <taxon>Ecdysozoa</taxon>
        <taxon>Nematoda</taxon>
        <taxon>Chromadorea</taxon>
        <taxon>Rhabditida</taxon>
        <taxon>Rhabditina</taxon>
        <taxon>Diplogasteromorpha</taxon>
        <taxon>Diplogasteroidea</taxon>
        <taxon>Neodiplogasteridae</taxon>
        <taxon>Pristionchus</taxon>
    </lineage>
</organism>
<accession>A0A2A6BLH7</accession>
<name>A0A2A6BLH7_PRIPA</name>
<gene>
    <name evidence="1" type="primary">WBGene00282439</name>
</gene>
<dbReference type="Proteomes" id="UP000005239">
    <property type="component" value="Unassembled WGS sequence"/>
</dbReference>
<reference evidence="1" key="2">
    <citation type="submission" date="2022-06" db="UniProtKB">
        <authorList>
            <consortium name="EnsemblMetazoa"/>
        </authorList>
    </citation>
    <scope>IDENTIFICATION</scope>
    <source>
        <strain evidence="1">PS312</strain>
    </source>
</reference>
<dbReference type="AlphaFoldDB" id="A0A2A6BLH7"/>
<accession>A0A8R1Z209</accession>